<evidence type="ECO:0000313" key="3">
    <source>
        <dbReference type="Proteomes" id="UP000815677"/>
    </source>
</evidence>
<sequence length="234" mass="26715">MLNIPVPPGPPRRERRGFSQVEYTSPTKRARTRQGWANWRCDLPTDHTDSDSDSDSEMRGASPASVKEPNALVPTYSPSVLAQSINLNLLKEVRDPLLEVMRQDGHVQFLNSQLADVKSTLESIWTASRLFRRAYMWAETLRRDAVWDYGLSVWDEAASGKHYSRVLDARNRGHVARMGFNSLTCTANNLCAGHHALQIVLQWHHELSCALSRQLDERRSKFFVAWKEVLDTLE</sequence>
<proteinExistence type="predicted"/>
<dbReference type="Proteomes" id="UP000815677">
    <property type="component" value="Unassembled WGS sequence"/>
</dbReference>
<organism evidence="2 3">
    <name type="scientific">Mycena chlorophos</name>
    <name type="common">Agaric fungus</name>
    <name type="synonym">Agaricus chlorophos</name>
    <dbReference type="NCBI Taxonomy" id="658473"/>
    <lineage>
        <taxon>Eukaryota</taxon>
        <taxon>Fungi</taxon>
        <taxon>Dikarya</taxon>
        <taxon>Basidiomycota</taxon>
        <taxon>Agaricomycotina</taxon>
        <taxon>Agaricomycetes</taxon>
        <taxon>Agaricomycetidae</taxon>
        <taxon>Agaricales</taxon>
        <taxon>Marasmiineae</taxon>
        <taxon>Mycenaceae</taxon>
        <taxon>Mycena</taxon>
    </lineage>
</organism>
<reference evidence="2" key="1">
    <citation type="submission" date="2014-09" db="EMBL/GenBank/DDBJ databases">
        <title>Genome sequence of the luminous mushroom Mycena chlorophos for searching fungal bioluminescence genes.</title>
        <authorList>
            <person name="Tanaka Y."/>
            <person name="Kasuga D."/>
            <person name="Oba Y."/>
            <person name="Hase S."/>
            <person name="Sato K."/>
            <person name="Oba Y."/>
            <person name="Sakakibara Y."/>
        </authorList>
    </citation>
    <scope>NUCLEOTIDE SEQUENCE</scope>
</reference>
<feature type="compositionally biased region" description="Pro residues" evidence="1">
    <location>
        <begin position="1"/>
        <end position="10"/>
    </location>
</feature>
<accession>A0ABQ0KWG0</accession>
<evidence type="ECO:0000313" key="2">
    <source>
        <dbReference type="EMBL" id="GAT43113.1"/>
    </source>
</evidence>
<feature type="region of interest" description="Disordered" evidence="1">
    <location>
        <begin position="1"/>
        <end position="71"/>
    </location>
</feature>
<evidence type="ECO:0000256" key="1">
    <source>
        <dbReference type="SAM" id="MobiDB-lite"/>
    </source>
</evidence>
<keyword evidence="3" id="KW-1185">Reference proteome</keyword>
<protein>
    <submittedName>
        <fullName evidence="2">Uncharacterized protein</fullName>
    </submittedName>
</protein>
<name>A0ABQ0KWG0_MYCCL</name>
<gene>
    <name evidence="2" type="ORF">MCHLO_00806</name>
</gene>
<dbReference type="EMBL" id="DF838605">
    <property type="protein sequence ID" value="GAT43113.1"/>
    <property type="molecule type" value="Genomic_DNA"/>
</dbReference>